<feature type="compositionally biased region" description="Low complexity" evidence="1">
    <location>
        <begin position="1099"/>
        <end position="1109"/>
    </location>
</feature>
<dbReference type="Gene3D" id="1.10.8.270">
    <property type="entry name" value="putative rabgap domain of human tbc1 domain family member 14 like domains"/>
    <property type="match status" value="1"/>
</dbReference>
<dbReference type="Pfam" id="PF00566">
    <property type="entry name" value="RabGAP-TBC"/>
    <property type="match status" value="1"/>
</dbReference>
<organism evidence="3 4">
    <name type="scientific">Linnemannia gamsii</name>
    <dbReference type="NCBI Taxonomy" id="64522"/>
    <lineage>
        <taxon>Eukaryota</taxon>
        <taxon>Fungi</taxon>
        <taxon>Fungi incertae sedis</taxon>
        <taxon>Mucoromycota</taxon>
        <taxon>Mortierellomycotina</taxon>
        <taxon>Mortierellomycetes</taxon>
        <taxon>Mortierellales</taxon>
        <taxon>Mortierellaceae</taxon>
        <taxon>Linnemannia</taxon>
    </lineage>
</organism>
<proteinExistence type="predicted"/>
<dbReference type="Gene3D" id="2.30.29.30">
    <property type="entry name" value="Pleckstrin-homology domain (PH domain)/Phosphotyrosine-binding domain (PTB)"/>
    <property type="match status" value="2"/>
</dbReference>
<evidence type="ECO:0000313" key="3">
    <source>
        <dbReference type="EMBL" id="KAG0282082.1"/>
    </source>
</evidence>
<accession>A0ABQ7JNE0</accession>
<sequence length="1124" mass="124438">MTRAERRASSGHRASPSFSSASDLFGNLVDSVQKGTASTQRTIRQLPSLNMSMSSLGSSLSLPSISAKVVPSSTALGKMLDSAILESNKVSMEDATYRILLQCSHGNHVVAIAVDEATIRANWDCIHKTVFPKISELELGLAPSRGDETESDKRWVEELDHLSEALSLDHDQDKAIMCAEIHRIFRFEDEDLICFYKSTYVRDDGSVLAGHLAVTKNYVCWHNSTMTEKALDPAMMFYGSRSNNSNDATVFTKVAYRDVLDLDDEYEGQPGHVVITSRTSKYVFLPTFQRQELFDVLSHFCNAHMRLMITELMIEAEVNPHYRQFSDSTTASFTDDENENDHSASTTEAQKQSPEFSVNSMFDLANFKRNRRYHSVFRLPQTEKILEEIETALETKSVADAQMGTLYISQNFICYTSGSLTPPPSTSAPSLESVTTGTTGTVNVTSTLPAMVPLTTPSLIFVIPLLEIMEAKREASPSNTIHKPAHQSTASASTTLSSSSLTSQPQSVLNSLASNSAISSIMAFGASVRQQVGVRITLRSRTSLWFTRSQGGNQELYEMIDKALHSVDVSTALLKTLDVQAAPTSQPARWSTASSARNASEGSGASQDHRAMSTGSEDLTLVDGTTGLTDLVADDEHDHLGLTVPLPYGLQHLFSVARPSSVVGNYQSDSGGGQFSLVAASQELDTDMEQECAWVDYFAQYGRDMCMIKTAQLRRLVLNGVPESFRPQLWTVLSGASYFRSGDESYRRNLLRLQQQDRIARNSRRNGEDGTSRMTMVTMDEIEKDVKRSMPDHPAYQSTIGLGALRRVLNSYSFRNPSIGYAQSMNIVTSVLLLHLKEEDAFWVLTTICEQLLPDYYSKSFLVGVQLDQKIFSHLVETTLPAIALHFQEIDLDLATITIPWFLCLFQSVLPRPASTRVLDCFFYQGPVFLFILGLAILKSCRLSLLQCKNDEGVVLTMQAFFKKLKQEPLSPSTPPSSSARVLSPSSSSSSSTATSPTAPATGSTSTTIATTGVTDHPINTKSRLKTKEQVSSEIRRQMGLSNAHTPLGGKLLMDHLLEMAFRDFSFITQDEICRLRDQFRMGVVSSMDHRRRPRRQRQPSPCRSDSPPLTLEQQQERALYTAF</sequence>
<dbReference type="InterPro" id="IPR050302">
    <property type="entry name" value="Rab_GAP_TBC_domain"/>
</dbReference>
<dbReference type="InterPro" id="IPR000195">
    <property type="entry name" value="Rab-GAP-TBC_dom"/>
</dbReference>
<evidence type="ECO:0000259" key="2">
    <source>
        <dbReference type="PROSITE" id="PS50086"/>
    </source>
</evidence>
<feature type="compositionally biased region" description="Polar residues" evidence="1">
    <location>
        <begin position="343"/>
        <end position="353"/>
    </location>
</feature>
<feature type="compositionally biased region" description="Low complexity" evidence="1">
    <location>
        <begin position="976"/>
        <end position="1012"/>
    </location>
</feature>
<feature type="region of interest" description="Disordered" evidence="1">
    <location>
        <begin position="476"/>
        <end position="499"/>
    </location>
</feature>
<name>A0ABQ7JNE0_9FUNG</name>
<feature type="domain" description="Rab-GAP TBC" evidence="2">
    <location>
        <begin position="720"/>
        <end position="926"/>
    </location>
</feature>
<dbReference type="EMBL" id="JAAAIM010001126">
    <property type="protein sequence ID" value="KAG0282082.1"/>
    <property type="molecule type" value="Genomic_DNA"/>
</dbReference>
<comment type="caution">
    <text evidence="3">The sequence shown here is derived from an EMBL/GenBank/DDBJ whole genome shotgun (WGS) entry which is preliminary data.</text>
</comment>
<dbReference type="Gene3D" id="1.10.472.80">
    <property type="entry name" value="Ypt/Rab-GAP domain of gyp1p, domain 3"/>
    <property type="match status" value="1"/>
</dbReference>
<dbReference type="InterPro" id="IPR035969">
    <property type="entry name" value="Rab-GAP_TBC_sf"/>
</dbReference>
<dbReference type="InterPro" id="IPR011993">
    <property type="entry name" value="PH-like_dom_sf"/>
</dbReference>
<dbReference type="SUPFAM" id="SSF47923">
    <property type="entry name" value="Ypt/Rab-GAP domain of gyp1p"/>
    <property type="match status" value="2"/>
</dbReference>
<feature type="region of interest" description="Disordered" evidence="1">
    <location>
        <begin position="1087"/>
        <end position="1116"/>
    </location>
</feature>
<reference evidence="3 4" key="1">
    <citation type="journal article" date="2020" name="Fungal Divers.">
        <title>Resolving the Mortierellaceae phylogeny through synthesis of multi-gene phylogenetics and phylogenomics.</title>
        <authorList>
            <person name="Vandepol N."/>
            <person name="Liber J."/>
            <person name="Desiro A."/>
            <person name="Na H."/>
            <person name="Kennedy M."/>
            <person name="Barry K."/>
            <person name="Grigoriev I.V."/>
            <person name="Miller A.N."/>
            <person name="O'Donnell K."/>
            <person name="Stajich J.E."/>
            <person name="Bonito G."/>
        </authorList>
    </citation>
    <scope>NUCLEOTIDE SEQUENCE [LARGE SCALE GENOMIC DNA]</scope>
    <source>
        <strain evidence="3 4">AD045</strain>
    </source>
</reference>
<keyword evidence="4" id="KW-1185">Reference proteome</keyword>
<feature type="region of interest" description="Disordered" evidence="1">
    <location>
        <begin position="584"/>
        <end position="616"/>
    </location>
</feature>
<feature type="compositionally biased region" description="Low complexity" evidence="1">
    <location>
        <begin position="488"/>
        <end position="499"/>
    </location>
</feature>
<feature type="compositionally biased region" description="Basic and acidic residues" evidence="1">
    <location>
        <begin position="1026"/>
        <end position="1037"/>
    </location>
</feature>
<dbReference type="PROSITE" id="PS50086">
    <property type="entry name" value="TBC_RABGAP"/>
    <property type="match status" value="1"/>
</dbReference>
<feature type="compositionally biased region" description="Polar residues" evidence="1">
    <location>
        <begin position="584"/>
        <end position="606"/>
    </location>
</feature>
<feature type="region of interest" description="Disordered" evidence="1">
    <location>
        <begin position="327"/>
        <end position="353"/>
    </location>
</feature>
<dbReference type="PANTHER" id="PTHR47219:SF9">
    <property type="entry name" value="GTPASE ACTIVATING PROTEIN AND CENTROSOME-ASSOCIATED, ISOFORM B"/>
    <property type="match status" value="1"/>
</dbReference>
<protein>
    <submittedName>
        <fullName evidence="3">TBC1 domain member 8B</fullName>
    </submittedName>
</protein>
<dbReference type="PANTHER" id="PTHR47219">
    <property type="entry name" value="RAB GTPASE-ACTIVATING PROTEIN 1-LIKE"/>
    <property type="match status" value="1"/>
</dbReference>
<evidence type="ECO:0000313" key="4">
    <source>
        <dbReference type="Proteomes" id="UP001194696"/>
    </source>
</evidence>
<evidence type="ECO:0000256" key="1">
    <source>
        <dbReference type="SAM" id="MobiDB-lite"/>
    </source>
</evidence>
<dbReference type="Proteomes" id="UP001194696">
    <property type="component" value="Unassembled WGS sequence"/>
</dbReference>
<dbReference type="SMART" id="SM00164">
    <property type="entry name" value="TBC"/>
    <property type="match status" value="1"/>
</dbReference>
<feature type="region of interest" description="Disordered" evidence="1">
    <location>
        <begin position="968"/>
        <end position="1045"/>
    </location>
</feature>
<dbReference type="Gene3D" id="1.10.10.750">
    <property type="entry name" value="Ypt/Rab-GAP domain of gyp1p, domain 1"/>
    <property type="match status" value="1"/>
</dbReference>
<gene>
    <name evidence="3" type="primary">TBC1D8</name>
    <name evidence="3" type="ORF">BGZ96_000850</name>
</gene>